<dbReference type="InterPro" id="IPR051433">
    <property type="entry name" value="CIBP"/>
</dbReference>
<evidence type="ECO:0000259" key="5">
    <source>
        <dbReference type="PROSITE" id="PS50222"/>
    </source>
</evidence>
<dbReference type="Gene3D" id="1.10.238.10">
    <property type="entry name" value="EF-hand"/>
    <property type="match status" value="2"/>
</dbReference>
<evidence type="ECO:0000256" key="3">
    <source>
        <dbReference type="ARBA" id="ARBA00022837"/>
    </source>
</evidence>
<accession>A0A6J2JA12</accession>
<dbReference type="GeneID" id="114239419"/>
<sequence>MKKFYSINPDKLEADYQYRFSKEDIVNKFEVLRNNPFQDRLFRVFSSHDDGRFSFEDLLDLCSAMCPECPLEVKAAWAFKVFDLDDDNQISAKDICQIIDRLTWTGNNRSNFLDRESKAKIAEIILEETKLDSSGSIGLSEFKIMMSRIPEFSSSFYFKL</sequence>
<evidence type="ECO:0000256" key="2">
    <source>
        <dbReference type="ARBA" id="ARBA00022737"/>
    </source>
</evidence>
<proteinExistence type="predicted"/>
<dbReference type="GO" id="GO:0000287">
    <property type="term" value="F:magnesium ion binding"/>
    <property type="evidence" value="ECO:0007669"/>
    <property type="project" value="TreeGrafter"/>
</dbReference>
<dbReference type="OrthoDB" id="114727at2759"/>
<dbReference type="PROSITE" id="PS50222">
    <property type="entry name" value="EF_HAND_2"/>
    <property type="match status" value="1"/>
</dbReference>
<dbReference type="RefSeq" id="XP_028025404.1">
    <property type="nucleotide sequence ID" value="XM_028169603.1"/>
</dbReference>
<dbReference type="InterPro" id="IPR018247">
    <property type="entry name" value="EF_Hand_1_Ca_BS"/>
</dbReference>
<evidence type="ECO:0000313" key="6">
    <source>
        <dbReference type="Proteomes" id="UP000504629"/>
    </source>
</evidence>
<gene>
    <name evidence="7" type="primary">LOC114239419</name>
</gene>
<dbReference type="InterPro" id="IPR002048">
    <property type="entry name" value="EF_hand_dom"/>
</dbReference>
<protein>
    <submittedName>
        <fullName evidence="7">Calcium and integrin-binding protein 1-like isoform X2</fullName>
    </submittedName>
</protein>
<organism evidence="6 7">
    <name type="scientific">Bombyx mandarina</name>
    <name type="common">Wild silk moth</name>
    <name type="synonym">Wild silkworm</name>
    <dbReference type="NCBI Taxonomy" id="7092"/>
    <lineage>
        <taxon>Eukaryota</taxon>
        <taxon>Metazoa</taxon>
        <taxon>Ecdysozoa</taxon>
        <taxon>Arthropoda</taxon>
        <taxon>Hexapoda</taxon>
        <taxon>Insecta</taxon>
        <taxon>Pterygota</taxon>
        <taxon>Neoptera</taxon>
        <taxon>Endopterygota</taxon>
        <taxon>Lepidoptera</taxon>
        <taxon>Glossata</taxon>
        <taxon>Ditrysia</taxon>
        <taxon>Bombycoidea</taxon>
        <taxon>Bombycidae</taxon>
        <taxon>Bombycinae</taxon>
        <taxon>Bombyx</taxon>
    </lineage>
</organism>
<keyword evidence="6" id="KW-1185">Reference proteome</keyword>
<evidence type="ECO:0000256" key="1">
    <source>
        <dbReference type="ARBA" id="ARBA00022723"/>
    </source>
</evidence>
<reference evidence="7" key="1">
    <citation type="submission" date="2025-08" db="UniProtKB">
        <authorList>
            <consortium name="RefSeq"/>
        </authorList>
    </citation>
    <scope>IDENTIFICATION</scope>
    <source>
        <tissue evidence="7">Silk gland</tissue>
    </source>
</reference>
<dbReference type="PROSITE" id="PS00018">
    <property type="entry name" value="EF_HAND_1"/>
    <property type="match status" value="1"/>
</dbReference>
<keyword evidence="2" id="KW-0677">Repeat</keyword>
<dbReference type="PANTHER" id="PTHR45791">
    <property type="entry name" value="CALCIUM AND INTEGRIN BINDING FAMILY MEMBER 2"/>
    <property type="match status" value="1"/>
</dbReference>
<dbReference type="GO" id="GO:0005509">
    <property type="term" value="F:calcium ion binding"/>
    <property type="evidence" value="ECO:0007669"/>
    <property type="project" value="InterPro"/>
</dbReference>
<feature type="domain" description="EF-hand" evidence="5">
    <location>
        <begin position="70"/>
        <end position="105"/>
    </location>
</feature>
<dbReference type="SUPFAM" id="SSF47473">
    <property type="entry name" value="EF-hand"/>
    <property type="match status" value="1"/>
</dbReference>
<evidence type="ECO:0000313" key="7">
    <source>
        <dbReference type="RefSeq" id="XP_028025404.1"/>
    </source>
</evidence>
<keyword evidence="3" id="KW-0106">Calcium</keyword>
<dbReference type="InterPro" id="IPR011992">
    <property type="entry name" value="EF-hand-dom_pair"/>
</dbReference>
<name>A0A6J2JA12_BOMMA</name>
<keyword evidence="1" id="KW-0479">Metal-binding</keyword>
<keyword evidence="4" id="KW-0460">Magnesium</keyword>
<evidence type="ECO:0000256" key="4">
    <source>
        <dbReference type="ARBA" id="ARBA00022842"/>
    </source>
</evidence>
<dbReference type="Proteomes" id="UP000504629">
    <property type="component" value="Unplaced"/>
</dbReference>
<dbReference type="Pfam" id="PF13833">
    <property type="entry name" value="EF-hand_8"/>
    <property type="match status" value="1"/>
</dbReference>
<dbReference type="PANTHER" id="PTHR45791:SF9">
    <property type="entry name" value="FREQUENIN-1-LIKE PROTEIN"/>
    <property type="match status" value="1"/>
</dbReference>
<dbReference type="AlphaFoldDB" id="A0A6J2JA12"/>